<dbReference type="Pfam" id="PF13489">
    <property type="entry name" value="Methyltransf_23"/>
    <property type="match status" value="1"/>
</dbReference>
<dbReference type="InterPro" id="IPR029063">
    <property type="entry name" value="SAM-dependent_MTases_sf"/>
</dbReference>
<name>A0A1F6BKZ9_9BACT</name>
<evidence type="ECO:0008006" key="3">
    <source>
        <dbReference type="Google" id="ProtNLM"/>
    </source>
</evidence>
<reference evidence="1 2" key="1">
    <citation type="journal article" date="2016" name="Nat. Commun.">
        <title>Thousands of microbial genomes shed light on interconnected biogeochemical processes in an aquifer system.</title>
        <authorList>
            <person name="Anantharaman K."/>
            <person name="Brown C.T."/>
            <person name="Hug L.A."/>
            <person name="Sharon I."/>
            <person name="Castelle C.J."/>
            <person name="Probst A.J."/>
            <person name="Thomas B.C."/>
            <person name="Singh A."/>
            <person name="Wilkins M.J."/>
            <person name="Karaoz U."/>
            <person name="Brodie E.L."/>
            <person name="Williams K.H."/>
            <person name="Hubbard S.S."/>
            <person name="Banfield J.F."/>
        </authorList>
    </citation>
    <scope>NUCLEOTIDE SEQUENCE [LARGE SCALE GENOMIC DNA]</scope>
</reference>
<protein>
    <recommendedName>
        <fullName evidence="3">Methyltransferase domain-containing protein</fullName>
    </recommendedName>
</protein>
<dbReference type="Proteomes" id="UP000176273">
    <property type="component" value="Unassembled WGS sequence"/>
</dbReference>
<evidence type="ECO:0000313" key="1">
    <source>
        <dbReference type="EMBL" id="OGG37538.1"/>
    </source>
</evidence>
<dbReference type="EMBL" id="MFKH01000010">
    <property type="protein sequence ID" value="OGG37538.1"/>
    <property type="molecule type" value="Genomic_DNA"/>
</dbReference>
<proteinExistence type="predicted"/>
<dbReference type="STRING" id="1798468.A2110_03060"/>
<accession>A0A1F6BKZ9</accession>
<gene>
    <name evidence="1" type="ORF">A2110_03060</name>
</gene>
<sequence>MENLILRLFGFLPTVLFGDAAVFDRWLWLKRHLGRGRTLDAGCGSGAFAIYAAKRGNEAVGISFDERNNKVASERAKLLGVQNVSFLSHDLRRLDELAEKLGTFDQAICFETIEHIVNDKKLLRDIRGMLNPGGELLLTAPYTHYKRIMGNKISEVENGDHVRWGYTHEEIESLLKEAGFAVKTRDYVTGAISQWLILLYRALSRVLPYQAAWAVVLPFRLLTVLDPVVTKLLRYPYLSIAIVAERN</sequence>
<dbReference type="AlphaFoldDB" id="A0A1F6BKZ9"/>
<comment type="caution">
    <text evidence="1">The sequence shown here is derived from an EMBL/GenBank/DDBJ whole genome shotgun (WGS) entry which is preliminary data.</text>
</comment>
<dbReference type="PANTHER" id="PTHR43861">
    <property type="entry name" value="TRANS-ACONITATE 2-METHYLTRANSFERASE-RELATED"/>
    <property type="match status" value="1"/>
</dbReference>
<dbReference type="SUPFAM" id="SSF53335">
    <property type="entry name" value="S-adenosyl-L-methionine-dependent methyltransferases"/>
    <property type="match status" value="1"/>
</dbReference>
<dbReference type="Gene3D" id="3.40.50.150">
    <property type="entry name" value="Vaccinia Virus protein VP39"/>
    <property type="match status" value="1"/>
</dbReference>
<dbReference type="CDD" id="cd02440">
    <property type="entry name" value="AdoMet_MTases"/>
    <property type="match status" value="1"/>
</dbReference>
<organism evidence="1 2">
    <name type="scientific">Candidatus Jorgensenbacteria bacterium GWA1_54_12</name>
    <dbReference type="NCBI Taxonomy" id="1798468"/>
    <lineage>
        <taxon>Bacteria</taxon>
        <taxon>Candidatus Joergenseniibacteriota</taxon>
    </lineage>
</organism>
<evidence type="ECO:0000313" key="2">
    <source>
        <dbReference type="Proteomes" id="UP000176273"/>
    </source>
</evidence>